<comment type="caution">
    <text evidence="3">The sequence shown here is derived from an EMBL/GenBank/DDBJ whole genome shotgun (WGS) entry which is preliminary data.</text>
</comment>
<feature type="transmembrane region" description="Helical" evidence="2">
    <location>
        <begin position="516"/>
        <end position="539"/>
    </location>
</feature>
<feature type="compositionally biased region" description="Polar residues" evidence="1">
    <location>
        <begin position="71"/>
        <end position="94"/>
    </location>
</feature>
<name>A0ABD6F0K2_9BILA</name>
<protein>
    <submittedName>
        <fullName evidence="3">Uncharacterized protein</fullName>
    </submittedName>
</protein>
<dbReference type="AlphaFoldDB" id="A0ABD6F0K2"/>
<proteinExistence type="predicted"/>
<keyword evidence="4" id="KW-1185">Reference proteome</keyword>
<feature type="region of interest" description="Disordered" evidence="1">
    <location>
        <begin position="376"/>
        <end position="406"/>
    </location>
</feature>
<accession>A0ABD6F0K2</accession>
<keyword evidence="2" id="KW-1133">Transmembrane helix</keyword>
<evidence type="ECO:0000313" key="3">
    <source>
        <dbReference type="EMBL" id="MFH4982682.1"/>
    </source>
</evidence>
<sequence length="568" mass="62853">MPVRGKYGKTASKFDRTDFLSNGKNSISSYNEMRNGCLFNSANNSFLSSYQKAGAGHLCGSRNGNSYVTTEVTHSSEFSPDAKTSQSGQRSSCSGDADNECSEEDSSVKRLQRSYKSGLSLSSKSVYLQGEAGAKEPRRLSSEKLIETSNQDSQIQLSTAALNFSSCEASVNPFRNSCPNFTSALGDERLENVQLDCGVNHPCSAASSASCSGLVPVGRTRGESGESCPVPKFTKGDIELPLIAMTSTAGSSEVCLESYFIPSERKNRRKHSVKIFFDTTTSQTETSSRETDFDHRFLQSDQHNVSANTRSEIKHEGKILDGDVGGLCRQDIAETDGLNLIRSGAAIATSTPIRNSQRVPDDAEIQMLTSLLSPKLSVASNDEENENAQTYGGLEREERGANDEDVEPIEERLNVLSLSTLINPLHYGFDLEEEHGTSRSILYTSRSSHSISMLDIDKNQVPFYLSGCPFWSNSYRRNRNYFNELLFICDQQNVSSWFPGRKLLFVIFNNMGFSVPYAYCILFISIIFTAIFVTCGWQAKCEDKHVMRWKFYAVTKKECTTSVRNAGF</sequence>
<dbReference type="EMBL" id="JBGFUD010009851">
    <property type="protein sequence ID" value="MFH4982682.1"/>
    <property type="molecule type" value="Genomic_DNA"/>
</dbReference>
<dbReference type="Proteomes" id="UP001608902">
    <property type="component" value="Unassembled WGS sequence"/>
</dbReference>
<reference evidence="3 4" key="1">
    <citation type="submission" date="2024-08" db="EMBL/GenBank/DDBJ databases">
        <title>Gnathostoma spinigerum genome.</title>
        <authorList>
            <person name="Gonzalez-Bertolin B."/>
            <person name="Monzon S."/>
            <person name="Zaballos A."/>
            <person name="Jimenez P."/>
            <person name="Dekumyoy P."/>
            <person name="Varona S."/>
            <person name="Cuesta I."/>
            <person name="Sumanam S."/>
            <person name="Adisakwattana P."/>
            <person name="Gasser R.B."/>
            <person name="Hernandez-Gonzalez A."/>
            <person name="Young N.D."/>
            <person name="Perteguer M.J."/>
        </authorList>
    </citation>
    <scope>NUCLEOTIDE SEQUENCE [LARGE SCALE GENOMIC DNA]</scope>
    <source>
        <strain evidence="3">AL3</strain>
        <tissue evidence="3">Liver</tissue>
    </source>
</reference>
<evidence type="ECO:0000256" key="1">
    <source>
        <dbReference type="SAM" id="MobiDB-lite"/>
    </source>
</evidence>
<organism evidence="3 4">
    <name type="scientific">Gnathostoma spinigerum</name>
    <dbReference type="NCBI Taxonomy" id="75299"/>
    <lineage>
        <taxon>Eukaryota</taxon>
        <taxon>Metazoa</taxon>
        <taxon>Ecdysozoa</taxon>
        <taxon>Nematoda</taxon>
        <taxon>Chromadorea</taxon>
        <taxon>Rhabditida</taxon>
        <taxon>Spirurina</taxon>
        <taxon>Gnathostomatomorpha</taxon>
        <taxon>Gnathostomatoidea</taxon>
        <taxon>Gnathostomatidae</taxon>
        <taxon>Gnathostoma</taxon>
    </lineage>
</organism>
<keyword evidence="2" id="KW-0472">Membrane</keyword>
<gene>
    <name evidence="3" type="ORF">AB6A40_009391</name>
</gene>
<feature type="region of interest" description="Disordered" evidence="1">
    <location>
        <begin position="71"/>
        <end position="107"/>
    </location>
</feature>
<evidence type="ECO:0000256" key="2">
    <source>
        <dbReference type="SAM" id="Phobius"/>
    </source>
</evidence>
<evidence type="ECO:0000313" key="4">
    <source>
        <dbReference type="Proteomes" id="UP001608902"/>
    </source>
</evidence>
<keyword evidence="2" id="KW-0812">Transmembrane</keyword>